<comment type="caution">
    <text evidence="5">The sequence shown here is derived from an EMBL/GenBank/DDBJ whole genome shotgun (WGS) entry which is preliminary data.</text>
</comment>
<name>A0AAV9P7V5_9PEZI</name>
<organism evidence="5 6">
    <name type="scientific">Saxophila tyrrhenica</name>
    <dbReference type="NCBI Taxonomy" id="1690608"/>
    <lineage>
        <taxon>Eukaryota</taxon>
        <taxon>Fungi</taxon>
        <taxon>Dikarya</taxon>
        <taxon>Ascomycota</taxon>
        <taxon>Pezizomycotina</taxon>
        <taxon>Dothideomycetes</taxon>
        <taxon>Dothideomycetidae</taxon>
        <taxon>Mycosphaerellales</taxon>
        <taxon>Extremaceae</taxon>
        <taxon>Saxophila</taxon>
    </lineage>
</organism>
<keyword evidence="6" id="KW-1185">Reference proteome</keyword>
<keyword evidence="2" id="KW-0479">Metal-binding</keyword>
<proteinExistence type="predicted"/>
<keyword evidence="4" id="KW-0472">Membrane</keyword>
<dbReference type="AlphaFoldDB" id="A0AAV9P7V5"/>
<sequence>MAGQLLTPSPSPSPPATQRTILPAEINAATRKQHTELNRLIVDRLPLALPPHQGTPALYGQGLAAFAEIYFTFEEVWSDLATSSKQRPGKNGDSYDTLVRQWLASLRPDELKRSARLQDDIKHLSSITNRRLGPLSARQLLVLQRMTEEIHAKPHTLIAYSWVMYMAIFSGGRWIRQELAKAGPEFWGQSLPTADDAGTQSSRDLLGISFLSFEGTHDGEDIKASYKSELVQAETLLTFQERQDVIEASQQLFEDCIALVGELDEVAQRQLVIEKAKTAAPWILAILLAGFCWLVFKGASSRI</sequence>
<dbReference type="GeneID" id="89928714"/>
<dbReference type="Pfam" id="PF01126">
    <property type="entry name" value="Heme_oxygenase"/>
    <property type="match status" value="1"/>
</dbReference>
<evidence type="ECO:0000313" key="5">
    <source>
        <dbReference type="EMBL" id="KAK5167679.1"/>
    </source>
</evidence>
<dbReference type="InterPro" id="IPR016053">
    <property type="entry name" value="Haem_Oase-like"/>
</dbReference>
<dbReference type="InterPro" id="IPR016084">
    <property type="entry name" value="Haem_Oase-like_multi-hlx"/>
</dbReference>
<dbReference type="CDD" id="cd19165">
    <property type="entry name" value="HemeO"/>
    <property type="match status" value="1"/>
</dbReference>
<dbReference type="GO" id="GO:0046872">
    <property type="term" value="F:metal ion binding"/>
    <property type="evidence" value="ECO:0007669"/>
    <property type="project" value="UniProtKB-KW"/>
</dbReference>
<reference evidence="5 6" key="1">
    <citation type="submission" date="2023-08" db="EMBL/GenBank/DDBJ databases">
        <title>Black Yeasts Isolated from many extreme environments.</title>
        <authorList>
            <person name="Coleine C."/>
            <person name="Stajich J.E."/>
            <person name="Selbmann L."/>
        </authorList>
    </citation>
    <scope>NUCLEOTIDE SEQUENCE [LARGE SCALE GENOMIC DNA]</scope>
    <source>
        <strain evidence="5 6">CCFEE 5935</strain>
    </source>
</reference>
<evidence type="ECO:0000313" key="6">
    <source>
        <dbReference type="Proteomes" id="UP001337655"/>
    </source>
</evidence>
<dbReference type="GO" id="GO:0006788">
    <property type="term" value="P:heme oxidation"/>
    <property type="evidence" value="ECO:0007669"/>
    <property type="project" value="InterPro"/>
</dbReference>
<dbReference type="EMBL" id="JAVRRT010000011">
    <property type="protein sequence ID" value="KAK5167679.1"/>
    <property type="molecule type" value="Genomic_DNA"/>
</dbReference>
<dbReference type="PANTHER" id="PTHR10720:SF0">
    <property type="entry name" value="HEME OXYGENASE"/>
    <property type="match status" value="1"/>
</dbReference>
<evidence type="ECO:0000256" key="3">
    <source>
        <dbReference type="ARBA" id="ARBA00023004"/>
    </source>
</evidence>
<dbReference type="RefSeq" id="XP_064657385.1">
    <property type="nucleotide sequence ID" value="XM_064804615.1"/>
</dbReference>
<feature type="transmembrane region" description="Helical" evidence="4">
    <location>
        <begin position="279"/>
        <end position="296"/>
    </location>
</feature>
<dbReference type="InterPro" id="IPR002051">
    <property type="entry name" value="Haem_Oase"/>
</dbReference>
<dbReference type="PANTHER" id="PTHR10720">
    <property type="entry name" value="HEME OXYGENASE"/>
    <property type="match status" value="1"/>
</dbReference>
<evidence type="ECO:0000256" key="2">
    <source>
        <dbReference type="ARBA" id="ARBA00022723"/>
    </source>
</evidence>
<keyword evidence="4" id="KW-0812">Transmembrane</keyword>
<keyword evidence="1" id="KW-0349">Heme</keyword>
<protein>
    <recommendedName>
        <fullName evidence="7">Heme oxygenase</fullName>
    </recommendedName>
</protein>
<accession>A0AAV9P7V5</accession>
<dbReference type="Gene3D" id="1.20.910.10">
    <property type="entry name" value="Heme oxygenase-like"/>
    <property type="match status" value="1"/>
</dbReference>
<keyword evidence="3" id="KW-0408">Iron</keyword>
<dbReference type="SUPFAM" id="SSF48613">
    <property type="entry name" value="Heme oxygenase-like"/>
    <property type="match status" value="1"/>
</dbReference>
<dbReference type="GO" id="GO:0004392">
    <property type="term" value="F:heme oxygenase (decyclizing) activity"/>
    <property type="evidence" value="ECO:0007669"/>
    <property type="project" value="InterPro"/>
</dbReference>
<gene>
    <name evidence="5" type="ORF">LTR77_007378</name>
</gene>
<keyword evidence="4" id="KW-1133">Transmembrane helix</keyword>
<evidence type="ECO:0000256" key="1">
    <source>
        <dbReference type="ARBA" id="ARBA00022617"/>
    </source>
</evidence>
<dbReference type="Proteomes" id="UP001337655">
    <property type="component" value="Unassembled WGS sequence"/>
</dbReference>
<evidence type="ECO:0000256" key="4">
    <source>
        <dbReference type="SAM" id="Phobius"/>
    </source>
</evidence>
<evidence type="ECO:0008006" key="7">
    <source>
        <dbReference type="Google" id="ProtNLM"/>
    </source>
</evidence>